<evidence type="ECO:0000313" key="3">
    <source>
        <dbReference type="Proteomes" id="UP000022272"/>
    </source>
</evidence>
<feature type="transmembrane region" description="Helical" evidence="1">
    <location>
        <begin position="156"/>
        <end position="177"/>
    </location>
</feature>
<comment type="caution">
    <text evidence="2">The sequence shown here is derived from an EMBL/GenBank/DDBJ whole genome shotgun (WGS) entry which is preliminary data.</text>
</comment>
<sequence>YDGDFKEENFSRIESIYPKAFKSKRSTAWMQYNLLSLGCIIYAPTVFLNKKLLLHLGGFDEGIKLCEDWPMWLNITYHGYKFHYMDVTTTKYRVHEKSVFGEASVGLLFSRFYAVEKLIYDRYIRNKALLIIQFVFLYHYYLRIILDRIGMNKKKWLCRVIYTILIFPLAFIEKIIFKLCAFKQSYLSPRI</sequence>
<dbReference type="SUPFAM" id="SSF53448">
    <property type="entry name" value="Nucleotide-diphospho-sugar transferases"/>
    <property type="match status" value="1"/>
</dbReference>
<accession>A0A015YCF0</accession>
<gene>
    <name evidence="2" type="ORF">M076_5002</name>
</gene>
<protein>
    <recommendedName>
        <fullName evidence="4">Glycosyltransferase family 2 protein</fullName>
    </recommendedName>
</protein>
<keyword evidence="1" id="KW-1133">Transmembrane helix</keyword>
<feature type="transmembrane region" description="Helical" evidence="1">
    <location>
        <begin position="128"/>
        <end position="144"/>
    </location>
</feature>
<proteinExistence type="predicted"/>
<evidence type="ECO:0000313" key="2">
    <source>
        <dbReference type="EMBL" id="EXZ41883.1"/>
    </source>
</evidence>
<evidence type="ECO:0000256" key="1">
    <source>
        <dbReference type="SAM" id="Phobius"/>
    </source>
</evidence>
<organism evidence="2 3">
    <name type="scientific">Bacteroides fragilis str. 2-F-2 #4</name>
    <dbReference type="NCBI Taxonomy" id="1339280"/>
    <lineage>
        <taxon>Bacteria</taxon>
        <taxon>Pseudomonadati</taxon>
        <taxon>Bacteroidota</taxon>
        <taxon>Bacteroidia</taxon>
        <taxon>Bacteroidales</taxon>
        <taxon>Bacteroidaceae</taxon>
        <taxon>Bacteroides</taxon>
    </lineage>
</organism>
<evidence type="ECO:0008006" key="4">
    <source>
        <dbReference type="Google" id="ProtNLM"/>
    </source>
</evidence>
<reference evidence="2 3" key="1">
    <citation type="submission" date="2014-02" db="EMBL/GenBank/DDBJ databases">
        <authorList>
            <person name="Sears C."/>
            <person name="Carroll K."/>
            <person name="Sack B.R."/>
            <person name="Qadri F."/>
            <person name="Myers L.L."/>
            <person name="Chung G.-T."/>
            <person name="Escheverria P."/>
            <person name="Fraser C.M."/>
            <person name="Sadzewicz L."/>
            <person name="Shefchek K.A."/>
            <person name="Tallon L."/>
            <person name="Das S.P."/>
            <person name="Daugherty S."/>
            <person name="Mongodin E.F."/>
        </authorList>
    </citation>
    <scope>NUCLEOTIDE SEQUENCE [LARGE SCALE GENOMIC DNA]</scope>
    <source>
        <strain evidence="2 3">2-F-2 #4</strain>
    </source>
</reference>
<dbReference type="Proteomes" id="UP000022272">
    <property type="component" value="Unassembled WGS sequence"/>
</dbReference>
<dbReference type="AlphaFoldDB" id="A0A015YCF0"/>
<dbReference type="EMBL" id="JGDM01000168">
    <property type="protein sequence ID" value="EXZ41883.1"/>
    <property type="molecule type" value="Genomic_DNA"/>
</dbReference>
<feature type="transmembrane region" description="Helical" evidence="1">
    <location>
        <begin position="29"/>
        <end position="48"/>
    </location>
</feature>
<keyword evidence="1" id="KW-0472">Membrane</keyword>
<name>A0A015YCF0_BACFG</name>
<feature type="non-terminal residue" evidence="2">
    <location>
        <position position="1"/>
    </location>
</feature>
<keyword evidence="1" id="KW-0812">Transmembrane</keyword>
<dbReference type="InterPro" id="IPR029044">
    <property type="entry name" value="Nucleotide-diphossugar_trans"/>
</dbReference>
<dbReference type="Gene3D" id="3.90.550.10">
    <property type="entry name" value="Spore Coat Polysaccharide Biosynthesis Protein SpsA, Chain A"/>
    <property type="match status" value="1"/>
</dbReference>